<organism evidence="12">
    <name type="scientific">Pteropus alecto</name>
    <name type="common">Black flying fox</name>
    <dbReference type="NCBI Taxonomy" id="9402"/>
    <lineage>
        <taxon>Eukaryota</taxon>
        <taxon>Metazoa</taxon>
        <taxon>Chordata</taxon>
        <taxon>Craniata</taxon>
        <taxon>Vertebrata</taxon>
        <taxon>Euteleostomi</taxon>
        <taxon>Mammalia</taxon>
        <taxon>Eutheria</taxon>
        <taxon>Laurasiatheria</taxon>
        <taxon>Chiroptera</taxon>
        <taxon>Yinpterochiroptera</taxon>
        <taxon>Pteropodoidea</taxon>
        <taxon>Pteropodidae</taxon>
        <taxon>Pteropodinae</taxon>
        <taxon>Pteropus</taxon>
    </lineage>
</organism>
<dbReference type="PROSITE" id="PS51747">
    <property type="entry name" value="CYT_DCMP_DEAMINASES_2"/>
    <property type="match status" value="1"/>
</dbReference>
<evidence type="ECO:0000256" key="1">
    <source>
        <dbReference type="ARBA" id="ARBA00001947"/>
    </source>
</evidence>
<dbReference type="EMBL" id="KX241559">
    <property type="protein sequence ID" value="ASK05207.1"/>
    <property type="molecule type" value="mRNA"/>
</dbReference>
<comment type="similarity">
    <text evidence="2">Belongs to the cytidine and deoxycytidylate deaminase family.</text>
</comment>
<dbReference type="GO" id="GO:0051607">
    <property type="term" value="P:defense response to virus"/>
    <property type="evidence" value="ECO:0007669"/>
    <property type="project" value="UniProtKB-KW"/>
</dbReference>
<proteinExistence type="evidence at transcript level"/>
<evidence type="ECO:0000259" key="11">
    <source>
        <dbReference type="PROSITE" id="PS51747"/>
    </source>
</evidence>
<dbReference type="GO" id="GO:0016554">
    <property type="term" value="P:cytidine to uridine editing"/>
    <property type="evidence" value="ECO:0007669"/>
    <property type="project" value="TreeGrafter"/>
</dbReference>
<dbReference type="FunFam" id="3.40.140.10:FF:000029">
    <property type="entry name" value="DNA dC-&gt;dU-editing enzyme APOBEC-3G"/>
    <property type="match status" value="1"/>
</dbReference>
<dbReference type="GO" id="GO:0005634">
    <property type="term" value="C:nucleus"/>
    <property type="evidence" value="ECO:0007669"/>
    <property type="project" value="TreeGrafter"/>
</dbReference>
<keyword evidence="4" id="KW-0479">Metal-binding</keyword>
<dbReference type="Gene3D" id="3.40.140.10">
    <property type="entry name" value="Cytidine Deaminase, domain 2"/>
    <property type="match status" value="1"/>
</dbReference>
<comment type="catalytic activity">
    <reaction evidence="10">
        <text>a 2'-deoxycytidine in single-stranded DNA + H2O + H(+) = a 2'-deoxyuridine in single-stranded DNA + NH4(+)</text>
        <dbReference type="Rhea" id="RHEA:50948"/>
        <dbReference type="Rhea" id="RHEA-COMP:12846"/>
        <dbReference type="Rhea" id="RHEA-COMP:12847"/>
        <dbReference type="ChEBI" id="CHEBI:15377"/>
        <dbReference type="ChEBI" id="CHEBI:15378"/>
        <dbReference type="ChEBI" id="CHEBI:28938"/>
        <dbReference type="ChEBI" id="CHEBI:85452"/>
        <dbReference type="ChEBI" id="CHEBI:133902"/>
        <dbReference type="EC" id="3.5.4.38"/>
    </reaction>
</comment>
<evidence type="ECO:0000256" key="5">
    <source>
        <dbReference type="ARBA" id="ARBA00022801"/>
    </source>
</evidence>
<dbReference type="GO" id="GO:0000932">
    <property type="term" value="C:P-body"/>
    <property type="evidence" value="ECO:0007669"/>
    <property type="project" value="TreeGrafter"/>
</dbReference>
<dbReference type="InterPro" id="IPR002125">
    <property type="entry name" value="CMP_dCMP_dom"/>
</dbReference>
<keyword evidence="8" id="KW-0051">Antiviral defense</keyword>
<evidence type="ECO:0000256" key="3">
    <source>
        <dbReference type="ARBA" id="ARBA00022588"/>
    </source>
</evidence>
<keyword evidence="3" id="KW-0399">Innate immunity</keyword>
<evidence type="ECO:0000256" key="7">
    <source>
        <dbReference type="ARBA" id="ARBA00022859"/>
    </source>
</evidence>
<dbReference type="GO" id="GO:0070383">
    <property type="term" value="P:DNA cytosine deamination"/>
    <property type="evidence" value="ECO:0007669"/>
    <property type="project" value="TreeGrafter"/>
</dbReference>
<dbReference type="AlphaFoldDB" id="A0A2R2Z4C8"/>
<dbReference type="GO" id="GO:0004126">
    <property type="term" value="F:cytidine deaminase activity"/>
    <property type="evidence" value="ECO:0007669"/>
    <property type="project" value="TreeGrafter"/>
</dbReference>
<dbReference type="PANTHER" id="PTHR13857">
    <property type="entry name" value="MRNA EDITING ENZYME"/>
    <property type="match status" value="1"/>
</dbReference>
<evidence type="ECO:0000256" key="6">
    <source>
        <dbReference type="ARBA" id="ARBA00022833"/>
    </source>
</evidence>
<dbReference type="InterPro" id="IPR016193">
    <property type="entry name" value="Cytidine_deaminase-like"/>
</dbReference>
<protein>
    <recommendedName>
        <fullName evidence="9">single-stranded DNA cytosine deaminase</fullName>
        <ecNumber evidence="9">3.5.4.38</ecNumber>
    </recommendedName>
</protein>
<dbReference type="EC" id="3.5.4.38" evidence="9"/>
<evidence type="ECO:0000256" key="2">
    <source>
        <dbReference type="ARBA" id="ARBA00006576"/>
    </source>
</evidence>
<dbReference type="GO" id="GO:0045869">
    <property type="term" value="P:negative regulation of single stranded viral RNA replication via double stranded DNA intermediate"/>
    <property type="evidence" value="ECO:0007669"/>
    <property type="project" value="TreeGrafter"/>
</dbReference>
<feature type="domain" description="CMP/dCMP-type deaminase" evidence="11">
    <location>
        <begin position="17"/>
        <end position="162"/>
    </location>
</feature>
<keyword evidence="7" id="KW-0391">Immunity</keyword>
<dbReference type="PANTHER" id="PTHR13857:SF45">
    <property type="entry name" value="DNA DC-DU-EDITING ENZYME APOBEC-3F"/>
    <property type="match status" value="1"/>
</dbReference>
<keyword evidence="6" id="KW-0862">Zinc</keyword>
<evidence type="ECO:0000256" key="9">
    <source>
        <dbReference type="ARBA" id="ARBA00029489"/>
    </source>
</evidence>
<keyword evidence="5" id="KW-0378">Hydrolase</keyword>
<dbReference type="GO" id="GO:0003723">
    <property type="term" value="F:RNA binding"/>
    <property type="evidence" value="ECO:0007669"/>
    <property type="project" value="TreeGrafter"/>
</dbReference>
<dbReference type="GO" id="GO:0045087">
    <property type="term" value="P:innate immune response"/>
    <property type="evidence" value="ECO:0007669"/>
    <property type="project" value="UniProtKB-KW"/>
</dbReference>
<evidence type="ECO:0000256" key="4">
    <source>
        <dbReference type="ARBA" id="ARBA00022723"/>
    </source>
</evidence>
<dbReference type="Pfam" id="PF18782">
    <property type="entry name" value="NAD2"/>
    <property type="match status" value="1"/>
</dbReference>
<accession>A0A2R2Z4C8</accession>
<dbReference type="InterPro" id="IPR050610">
    <property type="entry name" value="APOBEC_Cyt_Deaminase"/>
</dbReference>
<dbReference type="GO" id="GO:0046872">
    <property type="term" value="F:metal ion binding"/>
    <property type="evidence" value="ECO:0007669"/>
    <property type="project" value="UniProtKB-KW"/>
</dbReference>
<evidence type="ECO:0000256" key="8">
    <source>
        <dbReference type="ARBA" id="ARBA00023118"/>
    </source>
</evidence>
<reference evidence="12" key="1">
    <citation type="journal article" date="2018" name="Mol. Biol. Evol.">
        <title>Differential evolution of antiretroviral restriction factors in pteropid bats as revealed by APOBEC3 gene complexity.</title>
        <authorList>
            <person name="Hayward J.A."/>
            <person name="Tachedjian M."/>
            <person name="Cui J."/>
            <person name="Cheng A.Z."/>
            <person name="Johnson A."/>
            <person name="Baker M."/>
            <person name="Harris R.S."/>
            <person name="Wang L.F."/>
            <person name="Tachedjian G."/>
        </authorList>
    </citation>
    <scope>NUCLEOTIDE SEQUENCE</scope>
</reference>
<gene>
    <name evidence="12" type="primary">APOBEC3ZA</name>
</gene>
<evidence type="ECO:0000313" key="12">
    <source>
        <dbReference type="EMBL" id="ASK05207.1"/>
    </source>
</evidence>
<evidence type="ECO:0000256" key="10">
    <source>
        <dbReference type="ARBA" id="ARBA00049114"/>
    </source>
</evidence>
<comment type="cofactor">
    <cofactor evidence="1">
        <name>Zn(2+)</name>
        <dbReference type="ChEBI" id="CHEBI:29105"/>
    </cofactor>
</comment>
<dbReference type="CDD" id="cd01283">
    <property type="entry name" value="cytidine_deaminase"/>
    <property type="match status" value="1"/>
</dbReference>
<dbReference type="SUPFAM" id="SSF53927">
    <property type="entry name" value="Cytidine deaminase-like"/>
    <property type="match status" value="1"/>
</dbReference>
<name>A0A2R2Z4C8_PTEAL</name>
<keyword evidence="12" id="KW-0449">Lipoprotein</keyword>
<sequence length="218" mass="26465">MHLQVWRKVTEAWREGYTLKPWSRNPMERLYHDYFYFHFYNLPTPKHRNGCYICYQVEGTKNHSRMPLLRGVFENQFFPKKRRHTELCFLSWFRTAKESLDMMLSPGEKYRVTWYISWSPCFACVDEVVKFLREHTNVELIIFAARLYHSDSLQYRQGLRKLHDAGVHVAIMSYYEFKHCLNDFVFHQGRSFCPWNDLNKNSKNLSNTLEDILRNQED</sequence>